<reference evidence="2" key="1">
    <citation type="journal article" date="2021" name="Nat. Commun.">
        <title>Genetic determinants of endophytism in the Arabidopsis root mycobiome.</title>
        <authorList>
            <person name="Mesny F."/>
            <person name="Miyauchi S."/>
            <person name="Thiergart T."/>
            <person name="Pickel B."/>
            <person name="Atanasova L."/>
            <person name="Karlsson M."/>
            <person name="Huettel B."/>
            <person name="Barry K.W."/>
            <person name="Haridas S."/>
            <person name="Chen C."/>
            <person name="Bauer D."/>
            <person name="Andreopoulos W."/>
            <person name="Pangilinan J."/>
            <person name="LaButti K."/>
            <person name="Riley R."/>
            <person name="Lipzen A."/>
            <person name="Clum A."/>
            <person name="Drula E."/>
            <person name="Henrissat B."/>
            <person name="Kohler A."/>
            <person name="Grigoriev I.V."/>
            <person name="Martin F.M."/>
            <person name="Hacquard S."/>
        </authorList>
    </citation>
    <scope>NUCLEOTIDE SEQUENCE</scope>
    <source>
        <strain evidence="2">MPI-CAGE-AT-0147</strain>
    </source>
</reference>
<dbReference type="InterPro" id="IPR036152">
    <property type="entry name" value="Asp/glu_Ase-like_sf"/>
</dbReference>
<comment type="caution">
    <text evidence="2">The sequence shown here is derived from an EMBL/GenBank/DDBJ whole genome shotgun (WGS) entry which is preliminary data.</text>
</comment>
<feature type="domain" description="L-asparaginase N-terminal" evidence="1">
    <location>
        <begin position="3"/>
        <end position="84"/>
    </location>
</feature>
<dbReference type="PIRSF" id="PIRSF001220">
    <property type="entry name" value="L-ASNase_gatD"/>
    <property type="match status" value="1"/>
</dbReference>
<name>A0A9P9D3A0_9HYPO</name>
<dbReference type="InterPro" id="IPR037152">
    <property type="entry name" value="L-asparaginase_N_sf"/>
</dbReference>
<dbReference type="Gene3D" id="3.40.50.1170">
    <property type="entry name" value="L-asparaginase, N-terminal domain"/>
    <property type="match status" value="1"/>
</dbReference>
<dbReference type="EMBL" id="JAGMUV010000040">
    <property type="protein sequence ID" value="KAH7111641.1"/>
    <property type="molecule type" value="Genomic_DNA"/>
</dbReference>
<dbReference type="InterPro" id="IPR027474">
    <property type="entry name" value="L-asparaginase_N"/>
</dbReference>
<sequence length="144" mass="15928">MSEKPVIVTGSARPHTAAIYDGGLNFLTSFIAAGGQSARNRGVMVVFSDRILSPRHAAKINFNQPDLFEAGDAGNLSTFVNVQPVFFPSIAAFRSPSFRHKDNLTGWRVAARPNGIWTTRSSHRCPNPTRYSRTCLGRVRRRLL</sequence>
<dbReference type="SUPFAM" id="SSF53774">
    <property type="entry name" value="Glutaminase/Asparaginase"/>
    <property type="match status" value="1"/>
</dbReference>
<accession>A0A9P9D3A0</accession>
<proteinExistence type="predicted"/>
<dbReference type="Proteomes" id="UP000738349">
    <property type="component" value="Unassembled WGS sequence"/>
</dbReference>
<dbReference type="Pfam" id="PF00710">
    <property type="entry name" value="Asparaginase"/>
    <property type="match status" value="1"/>
</dbReference>
<evidence type="ECO:0000313" key="3">
    <source>
        <dbReference type="Proteomes" id="UP000738349"/>
    </source>
</evidence>
<feature type="non-terminal residue" evidence="2">
    <location>
        <position position="144"/>
    </location>
</feature>
<dbReference type="AlphaFoldDB" id="A0A9P9D3A0"/>
<dbReference type="InterPro" id="IPR006034">
    <property type="entry name" value="Asparaginase/glutaminase-like"/>
</dbReference>
<dbReference type="GO" id="GO:0004067">
    <property type="term" value="F:asparaginase activity"/>
    <property type="evidence" value="ECO:0007669"/>
    <property type="project" value="UniProtKB-UniRule"/>
</dbReference>
<keyword evidence="3" id="KW-1185">Reference proteome</keyword>
<organism evidence="2 3">
    <name type="scientific">Dactylonectria macrodidyma</name>
    <dbReference type="NCBI Taxonomy" id="307937"/>
    <lineage>
        <taxon>Eukaryota</taxon>
        <taxon>Fungi</taxon>
        <taxon>Dikarya</taxon>
        <taxon>Ascomycota</taxon>
        <taxon>Pezizomycotina</taxon>
        <taxon>Sordariomycetes</taxon>
        <taxon>Hypocreomycetidae</taxon>
        <taxon>Hypocreales</taxon>
        <taxon>Nectriaceae</taxon>
        <taxon>Dactylonectria</taxon>
    </lineage>
</organism>
<dbReference type="PIRSF" id="PIRSF500176">
    <property type="entry name" value="L_ASNase"/>
    <property type="match status" value="1"/>
</dbReference>
<evidence type="ECO:0000259" key="1">
    <source>
        <dbReference type="Pfam" id="PF00710"/>
    </source>
</evidence>
<evidence type="ECO:0000313" key="2">
    <source>
        <dbReference type="EMBL" id="KAH7111641.1"/>
    </source>
</evidence>
<protein>
    <submittedName>
        <fullName evidence="2">Asparaginase/glutaminase</fullName>
    </submittedName>
</protein>
<dbReference type="PROSITE" id="PS51732">
    <property type="entry name" value="ASN_GLN_ASE_3"/>
    <property type="match status" value="1"/>
</dbReference>
<gene>
    <name evidence="2" type="ORF">EDB81DRAFT_829855</name>
</gene>